<keyword evidence="6" id="KW-1185">Reference proteome</keyword>
<evidence type="ECO:0000256" key="2">
    <source>
        <dbReference type="ARBA" id="ARBA00020112"/>
    </source>
</evidence>
<evidence type="ECO:0000256" key="3">
    <source>
        <dbReference type="ARBA" id="ARBA00025265"/>
    </source>
</evidence>
<dbReference type="InterPro" id="IPR036707">
    <property type="entry name" value="MinE_sf"/>
</dbReference>
<keyword evidence="4" id="KW-0131">Cell cycle</keyword>
<evidence type="ECO:0000313" key="5">
    <source>
        <dbReference type="EMBL" id="MBD9358215.1"/>
    </source>
</evidence>
<dbReference type="Pfam" id="PF03776">
    <property type="entry name" value="MinE"/>
    <property type="match status" value="1"/>
</dbReference>
<dbReference type="EMBL" id="JACXSS010000001">
    <property type="protein sequence ID" value="MBD9358215.1"/>
    <property type="molecule type" value="Genomic_DNA"/>
</dbReference>
<evidence type="ECO:0000256" key="1">
    <source>
        <dbReference type="ARBA" id="ARBA00008168"/>
    </source>
</evidence>
<dbReference type="HAMAP" id="MF_00262">
    <property type="entry name" value="MinE"/>
    <property type="match status" value="1"/>
</dbReference>
<dbReference type="Gene3D" id="3.30.1070.10">
    <property type="entry name" value="Cell division topological specificity factor MinE"/>
    <property type="match status" value="1"/>
</dbReference>
<evidence type="ECO:0000256" key="4">
    <source>
        <dbReference type="HAMAP-Rule" id="MF_00262"/>
    </source>
</evidence>
<accession>A0ABR9D545</accession>
<reference evidence="5 6" key="1">
    <citation type="submission" date="2020-09" db="EMBL/GenBank/DDBJ databases">
        <title>Methylomonas albis sp. nov. and Methylomonas fluvii sp. nov.: Two cold-adapted methanotrophs from the River Elbe and an amended description of Methylovulum psychrotolerans strain Eb1.</title>
        <authorList>
            <person name="Bussmann I.K."/>
            <person name="Klings K.-W."/>
            <person name="Warnstedt J."/>
            <person name="Hoppert M."/>
            <person name="Saborowski A."/>
            <person name="Horn F."/>
            <person name="Liebner S."/>
        </authorList>
    </citation>
    <scope>NUCLEOTIDE SEQUENCE [LARGE SCALE GENOMIC DNA]</scope>
    <source>
        <strain evidence="5 6">EbA</strain>
    </source>
</reference>
<dbReference type="Proteomes" id="UP000652176">
    <property type="component" value="Unassembled WGS sequence"/>
</dbReference>
<organism evidence="5 6">
    <name type="scientific">Methylomonas albis</name>
    <dbReference type="NCBI Taxonomy" id="1854563"/>
    <lineage>
        <taxon>Bacteria</taxon>
        <taxon>Pseudomonadati</taxon>
        <taxon>Pseudomonadota</taxon>
        <taxon>Gammaproteobacteria</taxon>
        <taxon>Methylococcales</taxon>
        <taxon>Methylococcaceae</taxon>
        <taxon>Methylomonas</taxon>
    </lineage>
</organism>
<keyword evidence="4 5" id="KW-0132">Cell division</keyword>
<sequence length="84" mass="9645">MSLLDYFRSSKTNTASLAKERLQILVAHERASRNQPSYLPELQQELLAVIRKYVNVGQDAITVNFEQDGNQETLELNIVLPEER</sequence>
<evidence type="ECO:0000313" key="6">
    <source>
        <dbReference type="Proteomes" id="UP000652176"/>
    </source>
</evidence>
<proteinExistence type="inferred from homology"/>
<comment type="caution">
    <text evidence="5">The sequence shown here is derived from an EMBL/GenBank/DDBJ whole genome shotgun (WGS) entry which is preliminary data.</text>
</comment>
<comment type="similarity">
    <text evidence="1 4">Belongs to the MinE family.</text>
</comment>
<name>A0ABR9D545_9GAMM</name>
<dbReference type="NCBIfam" id="NF001422">
    <property type="entry name" value="PRK00296.1"/>
    <property type="match status" value="1"/>
</dbReference>
<dbReference type="RefSeq" id="WP_192376440.1">
    <property type="nucleotide sequence ID" value="NZ_CAJHIV010000001.1"/>
</dbReference>
<comment type="function">
    <text evidence="3 4">Prevents the cell division inhibition by proteins MinC and MinD at internal division sites while permitting inhibition at polar sites. This ensures cell division at the proper site by restricting the formation of a division septum at the midpoint of the long axis of the cell.</text>
</comment>
<dbReference type="NCBIfam" id="TIGR01215">
    <property type="entry name" value="minE"/>
    <property type="match status" value="1"/>
</dbReference>
<gene>
    <name evidence="4 5" type="primary">minE</name>
    <name evidence="5" type="ORF">IE877_20455</name>
</gene>
<dbReference type="InterPro" id="IPR005527">
    <property type="entry name" value="MinE"/>
</dbReference>
<dbReference type="GO" id="GO:0051301">
    <property type="term" value="P:cell division"/>
    <property type="evidence" value="ECO:0007669"/>
    <property type="project" value="UniProtKB-KW"/>
</dbReference>
<dbReference type="SUPFAM" id="SSF55229">
    <property type="entry name" value="Cell division protein MinE topological specificity domain"/>
    <property type="match status" value="1"/>
</dbReference>
<protein>
    <recommendedName>
        <fullName evidence="2 4">Cell division topological specificity factor</fullName>
    </recommendedName>
</protein>